<organism evidence="4 5">
    <name type="scientific">Terrabacter tumescens</name>
    <dbReference type="NCBI Taxonomy" id="60443"/>
    <lineage>
        <taxon>Bacteria</taxon>
        <taxon>Bacillati</taxon>
        <taxon>Actinomycetota</taxon>
        <taxon>Actinomycetes</taxon>
        <taxon>Micrococcales</taxon>
        <taxon>Intrasporangiaceae</taxon>
        <taxon>Terrabacter</taxon>
    </lineage>
</organism>
<name>A0ABQ2HUV4_9MICO</name>
<dbReference type="RefSeq" id="WP_052358833.1">
    <property type="nucleotide sequence ID" value="NZ_BMNZ01000002.1"/>
</dbReference>
<evidence type="ECO:0000259" key="3">
    <source>
        <dbReference type="Pfam" id="PF23771"/>
    </source>
</evidence>
<gene>
    <name evidence="4" type="ORF">GCM10009721_13730</name>
</gene>
<sequence>MVLRDLLGQAFAALDRADAHSLDDVVAGVAAMCASPSTHRVAVLSLLDAMTRAATHAWELGWQPADIHRIVGRRLGPPEQQIAVHVMTDELGQYAPATIDRLWVAQLRELGGGSPRPRSVTWMEALRAAGTDWFTLVSRSVIVLHLLARLPRLEVLTPLPGQALPEAGTSQTGGADPATPADERILSRVRMLLAKAESTTFEAEAETFTAGAQALMARHSIDAALLSRDSRDGHGGTGPQGRRIGVDNPYEGPKAVLLQAVASANRCRMVWSRELGFATVVGFEADLEAVELLFTSLLVQATRTLAAAGSRSDQHGGSRTRSFRQSFLSAFADRIGERLHEATAQEEEAAVAESTHGRELVPLLAARAEEVDEQLDSWFPEVRQTRVSAARDAEGWHHGRSAADRAHLGTARGVQA</sequence>
<feature type="compositionally biased region" description="Basic and acidic residues" evidence="1">
    <location>
        <begin position="390"/>
        <end position="407"/>
    </location>
</feature>
<reference evidence="5" key="1">
    <citation type="journal article" date="2019" name="Int. J. Syst. Evol. Microbiol.">
        <title>The Global Catalogue of Microorganisms (GCM) 10K type strain sequencing project: providing services to taxonomists for standard genome sequencing and annotation.</title>
        <authorList>
            <consortium name="The Broad Institute Genomics Platform"/>
            <consortium name="The Broad Institute Genome Sequencing Center for Infectious Disease"/>
            <person name="Wu L."/>
            <person name="Ma J."/>
        </authorList>
    </citation>
    <scope>NUCLEOTIDE SEQUENCE [LARGE SCALE GENOMIC DNA]</scope>
    <source>
        <strain evidence="5">JCM 1365</strain>
    </source>
</reference>
<feature type="domain" description="DUF2786" evidence="2">
    <location>
        <begin position="184"/>
        <end position="222"/>
    </location>
</feature>
<protein>
    <recommendedName>
        <fullName evidence="6">DUF2786 domain-containing protein</fullName>
    </recommendedName>
</protein>
<dbReference type="InterPro" id="IPR055592">
    <property type="entry name" value="DUF7168"/>
</dbReference>
<evidence type="ECO:0000313" key="4">
    <source>
        <dbReference type="EMBL" id="GGM89670.1"/>
    </source>
</evidence>
<proteinExistence type="predicted"/>
<dbReference type="Pfam" id="PF10979">
    <property type="entry name" value="DUF2786"/>
    <property type="match status" value="1"/>
</dbReference>
<evidence type="ECO:0000313" key="5">
    <source>
        <dbReference type="Proteomes" id="UP000623461"/>
    </source>
</evidence>
<evidence type="ECO:0000256" key="1">
    <source>
        <dbReference type="SAM" id="MobiDB-lite"/>
    </source>
</evidence>
<evidence type="ECO:0000259" key="2">
    <source>
        <dbReference type="Pfam" id="PF10979"/>
    </source>
</evidence>
<keyword evidence="5" id="KW-1185">Reference proteome</keyword>
<dbReference type="InterPro" id="IPR024498">
    <property type="entry name" value="DUF2786"/>
</dbReference>
<feature type="domain" description="DUF7168" evidence="3">
    <location>
        <begin position="255"/>
        <end position="354"/>
    </location>
</feature>
<dbReference type="EMBL" id="BMNZ01000002">
    <property type="protein sequence ID" value="GGM89670.1"/>
    <property type="molecule type" value="Genomic_DNA"/>
</dbReference>
<comment type="caution">
    <text evidence="4">The sequence shown here is derived from an EMBL/GenBank/DDBJ whole genome shotgun (WGS) entry which is preliminary data.</text>
</comment>
<feature type="region of interest" description="Disordered" evidence="1">
    <location>
        <begin position="227"/>
        <end position="248"/>
    </location>
</feature>
<evidence type="ECO:0008006" key="6">
    <source>
        <dbReference type="Google" id="ProtNLM"/>
    </source>
</evidence>
<feature type="region of interest" description="Disordered" evidence="1">
    <location>
        <begin position="390"/>
        <end position="416"/>
    </location>
</feature>
<dbReference type="Pfam" id="PF23771">
    <property type="entry name" value="DUF7168"/>
    <property type="match status" value="1"/>
</dbReference>
<accession>A0ABQ2HUV4</accession>
<dbReference type="Proteomes" id="UP000623461">
    <property type="component" value="Unassembled WGS sequence"/>
</dbReference>